<dbReference type="EMBL" id="CP001804">
    <property type="protein sequence ID" value="ACY17667.1"/>
    <property type="molecule type" value="Genomic_DNA"/>
</dbReference>
<dbReference type="PANTHER" id="PTHR30570">
    <property type="entry name" value="PERIPLASMIC PHOSPHATE BINDING COMPONENT OF PHOSPHATE ABC TRANSPORTER"/>
    <property type="match status" value="1"/>
</dbReference>
<dbReference type="PANTHER" id="PTHR30570:SF1">
    <property type="entry name" value="PHOSPHATE-BINDING PROTEIN PSTS"/>
    <property type="match status" value="1"/>
</dbReference>
<feature type="domain" description="PBP" evidence="8">
    <location>
        <begin position="275"/>
        <end position="530"/>
    </location>
</feature>
<sequence length="558" mass="57934">MRAVAFADVLQMLASNQTTCRILLGADGVLGELYLEDGALVHAQHGELEGNEAAFALIAVSGGTPFDVQDDQPAPRHTVEDDIGYLILEAARRRDEGLLPPPDAIVRLPPEAGPEVAAQVQPRRALRAVLAASVLAVLIMGSYLALAPVAAPTPTATAADAAADTAAAAPDPAGSEAAAEEPVLDLDLDRGPVFLDGPPALPPVEAAPLSPTVLCRIRVDETGRVSEAVVYRSRPALAAYENAALAAVRAYRFAPAMRRGKPAAAWLNWPVHVAAQRSEMLAIRGSETIGEALLPALADAYRQRHPEASVALAASGPGGGVDALLAGTVDIAAASRPISADELARAAARELSIEEFVIGYDGVAIIVHPDNPVRALDLSQLRALFSGQVASWSALGGADRAVQLFGRPQGAGTRALFEAMVFQRPDTGAEANDGDGAAASFAPGVREPASNRELIAAVAADPGAVAYLSTSWLRPEVVAVALSEEPGGDAVEPTPESIRTGRYPLHHPLHMYARGPLDNAVARFLLFALSPGGQAIVRAHGFADGALPLNFALEQLAR</sequence>
<gene>
    <name evidence="10" type="ordered locus">Hoch_5179</name>
</gene>
<keyword evidence="4 6" id="KW-1133">Transmembrane helix</keyword>
<dbReference type="NCBIfam" id="TIGR01352">
    <property type="entry name" value="tonB_Cterm"/>
    <property type="match status" value="1"/>
</dbReference>
<keyword evidence="3" id="KW-0732">Signal</keyword>
<proteinExistence type="predicted"/>
<comment type="subcellular location">
    <subcellularLocation>
        <location evidence="1">Membrane</location>
        <topology evidence="1">Single-pass membrane protein</topology>
    </subcellularLocation>
</comment>
<dbReference type="InterPro" id="IPR025497">
    <property type="entry name" value="PatA-like_N"/>
</dbReference>
<evidence type="ECO:0000313" key="11">
    <source>
        <dbReference type="Proteomes" id="UP000001880"/>
    </source>
</evidence>
<evidence type="ECO:0000313" key="10">
    <source>
        <dbReference type="EMBL" id="ACY17667.1"/>
    </source>
</evidence>
<dbReference type="Proteomes" id="UP000001880">
    <property type="component" value="Chromosome"/>
</dbReference>
<evidence type="ECO:0000259" key="7">
    <source>
        <dbReference type="Pfam" id="PF03544"/>
    </source>
</evidence>
<dbReference type="InterPro" id="IPR024370">
    <property type="entry name" value="PBP_domain"/>
</dbReference>
<dbReference type="AlphaFoldDB" id="D0LWL7"/>
<dbReference type="InterPro" id="IPR037682">
    <property type="entry name" value="TonB_C"/>
</dbReference>
<dbReference type="eggNOG" id="COG0226">
    <property type="taxonomic scope" value="Bacteria"/>
</dbReference>
<organism evidence="10 11">
    <name type="scientific">Haliangium ochraceum (strain DSM 14365 / JCM 11303 / SMP-2)</name>
    <dbReference type="NCBI Taxonomy" id="502025"/>
    <lineage>
        <taxon>Bacteria</taxon>
        <taxon>Pseudomonadati</taxon>
        <taxon>Myxococcota</taxon>
        <taxon>Polyangia</taxon>
        <taxon>Haliangiales</taxon>
        <taxon>Kofleriaceae</taxon>
        <taxon>Haliangium</taxon>
    </lineage>
</organism>
<feature type="transmembrane region" description="Helical" evidence="6">
    <location>
        <begin position="128"/>
        <end position="146"/>
    </location>
</feature>
<evidence type="ECO:0000256" key="3">
    <source>
        <dbReference type="ARBA" id="ARBA00022729"/>
    </source>
</evidence>
<keyword evidence="2 6" id="KW-0812">Transmembrane</keyword>
<feature type="domain" description="TonB C-terminal" evidence="7">
    <location>
        <begin position="212"/>
        <end position="271"/>
    </location>
</feature>
<protein>
    <submittedName>
        <fullName evidence="10">TonB family protein</fullName>
    </submittedName>
</protein>
<dbReference type="Pfam" id="PF03544">
    <property type="entry name" value="TonB_C"/>
    <property type="match status" value="1"/>
</dbReference>
<evidence type="ECO:0000259" key="9">
    <source>
        <dbReference type="Pfam" id="PF14332"/>
    </source>
</evidence>
<evidence type="ECO:0000256" key="1">
    <source>
        <dbReference type="ARBA" id="ARBA00004167"/>
    </source>
</evidence>
<keyword evidence="5 6" id="KW-0472">Membrane</keyword>
<dbReference type="InterPro" id="IPR050811">
    <property type="entry name" value="Phosphate_ABC_transporter"/>
</dbReference>
<dbReference type="Pfam" id="PF14332">
    <property type="entry name" value="DUF4388"/>
    <property type="match status" value="1"/>
</dbReference>
<evidence type="ECO:0000256" key="4">
    <source>
        <dbReference type="ARBA" id="ARBA00022989"/>
    </source>
</evidence>
<dbReference type="SUPFAM" id="SSF53850">
    <property type="entry name" value="Periplasmic binding protein-like II"/>
    <property type="match status" value="1"/>
</dbReference>
<feature type="domain" description="PatA-like N-terminal" evidence="9">
    <location>
        <begin position="4"/>
        <end position="96"/>
    </location>
</feature>
<reference evidence="10 11" key="1">
    <citation type="journal article" date="2010" name="Stand. Genomic Sci.">
        <title>Complete genome sequence of Haliangium ochraceum type strain (SMP-2).</title>
        <authorList>
            <consortium name="US DOE Joint Genome Institute (JGI-PGF)"/>
            <person name="Ivanova N."/>
            <person name="Daum C."/>
            <person name="Lang E."/>
            <person name="Abt B."/>
            <person name="Kopitz M."/>
            <person name="Saunders E."/>
            <person name="Lapidus A."/>
            <person name="Lucas S."/>
            <person name="Glavina Del Rio T."/>
            <person name="Nolan M."/>
            <person name="Tice H."/>
            <person name="Copeland A."/>
            <person name="Cheng J.F."/>
            <person name="Chen F."/>
            <person name="Bruce D."/>
            <person name="Goodwin L."/>
            <person name="Pitluck S."/>
            <person name="Mavromatis K."/>
            <person name="Pati A."/>
            <person name="Mikhailova N."/>
            <person name="Chen A."/>
            <person name="Palaniappan K."/>
            <person name="Land M."/>
            <person name="Hauser L."/>
            <person name="Chang Y.J."/>
            <person name="Jeffries C.D."/>
            <person name="Detter J.C."/>
            <person name="Brettin T."/>
            <person name="Rohde M."/>
            <person name="Goker M."/>
            <person name="Bristow J."/>
            <person name="Markowitz V."/>
            <person name="Eisen J.A."/>
            <person name="Hugenholtz P."/>
            <person name="Kyrpides N.C."/>
            <person name="Klenk H.P."/>
        </authorList>
    </citation>
    <scope>NUCLEOTIDE SEQUENCE [LARGE SCALE GENOMIC DNA]</scope>
    <source>
        <strain evidence="11">DSM 14365 / CIP 107738 / JCM 11303 / AJ 13395 / SMP-2</strain>
    </source>
</reference>
<dbReference type="STRING" id="502025.Hoch_5179"/>
<dbReference type="Gene3D" id="3.30.1150.10">
    <property type="match status" value="1"/>
</dbReference>
<dbReference type="Pfam" id="PF12849">
    <property type="entry name" value="PBP_like_2"/>
    <property type="match status" value="1"/>
</dbReference>
<dbReference type="CDD" id="cd13653">
    <property type="entry name" value="PBP2_phosphate_like_1"/>
    <property type="match status" value="1"/>
</dbReference>
<dbReference type="HOGENOM" id="CLU_488142_0_0_7"/>
<name>D0LWL7_HALO1</name>
<evidence type="ECO:0000256" key="2">
    <source>
        <dbReference type="ARBA" id="ARBA00022692"/>
    </source>
</evidence>
<evidence type="ECO:0000256" key="5">
    <source>
        <dbReference type="ARBA" id="ARBA00023136"/>
    </source>
</evidence>
<dbReference type="Gene3D" id="3.40.190.10">
    <property type="entry name" value="Periplasmic binding protein-like II"/>
    <property type="match status" value="2"/>
</dbReference>
<dbReference type="GO" id="GO:0055085">
    <property type="term" value="P:transmembrane transport"/>
    <property type="evidence" value="ECO:0007669"/>
    <property type="project" value="InterPro"/>
</dbReference>
<keyword evidence="11" id="KW-1185">Reference proteome</keyword>
<dbReference type="SUPFAM" id="SSF74653">
    <property type="entry name" value="TolA/TonB C-terminal domain"/>
    <property type="match status" value="1"/>
</dbReference>
<dbReference type="GO" id="GO:0016020">
    <property type="term" value="C:membrane"/>
    <property type="evidence" value="ECO:0007669"/>
    <property type="project" value="UniProtKB-SubCell"/>
</dbReference>
<accession>D0LWL7</accession>
<evidence type="ECO:0000259" key="8">
    <source>
        <dbReference type="Pfam" id="PF12849"/>
    </source>
</evidence>
<dbReference type="InterPro" id="IPR006260">
    <property type="entry name" value="TonB/TolA_C"/>
</dbReference>
<dbReference type="KEGG" id="hoh:Hoch_5179"/>
<evidence type="ECO:0000256" key="6">
    <source>
        <dbReference type="SAM" id="Phobius"/>
    </source>
</evidence>